<dbReference type="STRING" id="43775.SAMN04489760_10424"/>
<sequence length="120" mass="13574">MPKKIDDLFSPERLHRNWQKAGTREERPPVPDRGGQSALEIFDELQRLVQQQFSGDDALALNLLLDELHALLTPASPADGTDQAPAEDQEERIPAIHEVLNRLEDLVEAFEMAGRSRPRK</sequence>
<dbReference type="Proteomes" id="UP000198744">
    <property type="component" value="Unassembled WGS sequence"/>
</dbReference>
<dbReference type="AlphaFoldDB" id="A0A1H7VJM7"/>
<dbReference type="RefSeq" id="WP_093882382.1">
    <property type="nucleotide sequence ID" value="NZ_FOBS01000004.1"/>
</dbReference>
<evidence type="ECO:0000256" key="1">
    <source>
        <dbReference type="SAM" id="MobiDB-lite"/>
    </source>
</evidence>
<protein>
    <submittedName>
        <fullName evidence="2">Uncharacterized protein</fullName>
    </submittedName>
</protein>
<keyword evidence="3" id="KW-1185">Reference proteome</keyword>
<proteinExistence type="predicted"/>
<accession>A0A1H7VJM7</accession>
<name>A0A1H7VJM7_9BACT</name>
<evidence type="ECO:0000313" key="3">
    <source>
        <dbReference type="Proteomes" id="UP000198744"/>
    </source>
</evidence>
<dbReference type="EMBL" id="FOBS01000004">
    <property type="protein sequence ID" value="SEM09481.1"/>
    <property type="molecule type" value="Genomic_DNA"/>
</dbReference>
<evidence type="ECO:0000313" key="2">
    <source>
        <dbReference type="EMBL" id="SEM09481.1"/>
    </source>
</evidence>
<gene>
    <name evidence="2" type="ORF">SAMN04489760_10424</name>
</gene>
<organism evidence="2 3">
    <name type="scientific">Syntrophus gentianae</name>
    <dbReference type="NCBI Taxonomy" id="43775"/>
    <lineage>
        <taxon>Bacteria</taxon>
        <taxon>Pseudomonadati</taxon>
        <taxon>Thermodesulfobacteriota</taxon>
        <taxon>Syntrophia</taxon>
        <taxon>Syntrophales</taxon>
        <taxon>Syntrophaceae</taxon>
        <taxon>Syntrophus</taxon>
    </lineage>
</organism>
<feature type="region of interest" description="Disordered" evidence="1">
    <location>
        <begin position="1"/>
        <end position="35"/>
    </location>
</feature>
<reference evidence="2 3" key="1">
    <citation type="submission" date="2016-10" db="EMBL/GenBank/DDBJ databases">
        <authorList>
            <person name="de Groot N.N."/>
        </authorList>
    </citation>
    <scope>NUCLEOTIDE SEQUENCE [LARGE SCALE GENOMIC DNA]</scope>
    <source>
        <strain evidence="2 3">DSM 8423</strain>
    </source>
</reference>
<feature type="compositionally biased region" description="Basic and acidic residues" evidence="1">
    <location>
        <begin position="1"/>
        <end position="15"/>
    </location>
</feature>